<accession>A0A0F9BJE3</accession>
<comment type="caution">
    <text evidence="1">The sequence shown here is derived from an EMBL/GenBank/DDBJ whole genome shotgun (WGS) entry which is preliminary data.</text>
</comment>
<protein>
    <submittedName>
        <fullName evidence="1">Uncharacterized protein</fullName>
    </submittedName>
</protein>
<proteinExistence type="predicted"/>
<gene>
    <name evidence="1" type="ORF">LCGC14_2440060</name>
</gene>
<evidence type="ECO:0000313" key="1">
    <source>
        <dbReference type="EMBL" id="KKL21980.1"/>
    </source>
</evidence>
<dbReference type="AlphaFoldDB" id="A0A0F9BJE3"/>
<dbReference type="EMBL" id="LAZR01037525">
    <property type="protein sequence ID" value="KKL21980.1"/>
    <property type="molecule type" value="Genomic_DNA"/>
</dbReference>
<organism evidence="1">
    <name type="scientific">marine sediment metagenome</name>
    <dbReference type="NCBI Taxonomy" id="412755"/>
    <lineage>
        <taxon>unclassified sequences</taxon>
        <taxon>metagenomes</taxon>
        <taxon>ecological metagenomes</taxon>
    </lineage>
</organism>
<reference evidence="1" key="1">
    <citation type="journal article" date="2015" name="Nature">
        <title>Complex archaea that bridge the gap between prokaryotes and eukaryotes.</title>
        <authorList>
            <person name="Spang A."/>
            <person name="Saw J.H."/>
            <person name="Jorgensen S.L."/>
            <person name="Zaremba-Niedzwiedzka K."/>
            <person name="Martijn J."/>
            <person name="Lind A.E."/>
            <person name="van Eijk R."/>
            <person name="Schleper C."/>
            <person name="Guy L."/>
            <person name="Ettema T.J."/>
        </authorList>
    </citation>
    <scope>NUCLEOTIDE SEQUENCE</scope>
</reference>
<sequence>VTTDKVTKQLAAVDARFFFRKQKAKI</sequence>
<feature type="non-terminal residue" evidence="1">
    <location>
        <position position="1"/>
    </location>
</feature>
<name>A0A0F9BJE3_9ZZZZ</name>